<keyword evidence="3 6" id="KW-0808">Transferase</keyword>
<dbReference type="SUPFAM" id="SSF48439">
    <property type="entry name" value="Protein prenylyltransferase"/>
    <property type="match status" value="1"/>
</dbReference>
<dbReference type="OrthoDB" id="1658at2759"/>
<comment type="similarity">
    <text evidence="1 6">Belongs to the protein prenyltransferase subunit alpha family.</text>
</comment>
<accession>A0A7S4A5I5</accession>
<evidence type="ECO:0000313" key="7">
    <source>
        <dbReference type="EMBL" id="CAE0704376.1"/>
    </source>
</evidence>
<dbReference type="GO" id="GO:0005968">
    <property type="term" value="C:Rab-protein geranylgeranyltransferase complex"/>
    <property type="evidence" value="ECO:0007669"/>
    <property type="project" value="TreeGrafter"/>
</dbReference>
<dbReference type="EC" id="2.5.1.60" evidence="6"/>
<name>A0A7S4A5I5_9STRA</name>
<dbReference type="GO" id="GO:0097354">
    <property type="term" value="P:prenylation"/>
    <property type="evidence" value="ECO:0007669"/>
    <property type="project" value="UniProtKB-UniRule"/>
</dbReference>
<keyword evidence="2 6" id="KW-0637">Prenyltransferase</keyword>
<proteinExistence type="inferred from homology"/>
<dbReference type="PANTHER" id="PTHR11129:SF2">
    <property type="entry name" value="GERANYLGERANYL TRANSFERASE TYPE-2 SUBUNIT ALPHA"/>
    <property type="match status" value="1"/>
</dbReference>
<evidence type="ECO:0000313" key="8">
    <source>
        <dbReference type="EMBL" id="CAH0370985.1"/>
    </source>
</evidence>
<reference evidence="7" key="1">
    <citation type="submission" date="2021-01" db="EMBL/GenBank/DDBJ databases">
        <authorList>
            <person name="Corre E."/>
            <person name="Pelletier E."/>
            <person name="Niang G."/>
            <person name="Scheremetjew M."/>
            <person name="Finn R."/>
            <person name="Kale V."/>
            <person name="Holt S."/>
            <person name="Cochrane G."/>
            <person name="Meng A."/>
            <person name="Brown T."/>
            <person name="Cohen L."/>
        </authorList>
    </citation>
    <scope>NUCLEOTIDE SEQUENCE</scope>
    <source>
        <strain evidence="7">CCMP1756</strain>
    </source>
</reference>
<comment type="catalytic activity">
    <reaction evidence="5 6">
        <text>geranylgeranyl diphosphate + L-cysteinyl-[protein] = S-geranylgeranyl-L-cysteinyl-[protein] + diphosphate</text>
        <dbReference type="Rhea" id="RHEA:21240"/>
        <dbReference type="Rhea" id="RHEA-COMP:10131"/>
        <dbReference type="Rhea" id="RHEA-COMP:11537"/>
        <dbReference type="ChEBI" id="CHEBI:29950"/>
        <dbReference type="ChEBI" id="CHEBI:33019"/>
        <dbReference type="ChEBI" id="CHEBI:57533"/>
        <dbReference type="ChEBI" id="CHEBI:86021"/>
        <dbReference type="EC" id="2.5.1.60"/>
    </reaction>
</comment>
<reference evidence="8" key="2">
    <citation type="submission" date="2021-11" db="EMBL/GenBank/DDBJ databases">
        <authorList>
            <consortium name="Genoscope - CEA"/>
            <person name="William W."/>
        </authorList>
    </citation>
    <scope>NUCLEOTIDE SEQUENCE</scope>
</reference>
<keyword evidence="9" id="KW-1185">Reference proteome</keyword>
<dbReference type="Gene3D" id="1.25.40.120">
    <property type="entry name" value="Protein prenylyltransferase"/>
    <property type="match status" value="1"/>
</dbReference>
<dbReference type="GO" id="GO:0004663">
    <property type="term" value="F:Rab geranylgeranyltransferase activity"/>
    <property type="evidence" value="ECO:0007669"/>
    <property type="project" value="UniProtKB-UniRule"/>
</dbReference>
<organism evidence="7">
    <name type="scientific">Pelagomonas calceolata</name>
    <dbReference type="NCBI Taxonomy" id="35677"/>
    <lineage>
        <taxon>Eukaryota</taxon>
        <taxon>Sar</taxon>
        <taxon>Stramenopiles</taxon>
        <taxon>Ochrophyta</taxon>
        <taxon>Pelagophyceae</taxon>
        <taxon>Pelagomonadales</taxon>
        <taxon>Pelagomonadaceae</taxon>
        <taxon>Pelagomonas</taxon>
    </lineage>
</organism>
<evidence type="ECO:0000256" key="3">
    <source>
        <dbReference type="ARBA" id="ARBA00022679"/>
    </source>
</evidence>
<evidence type="ECO:0000256" key="6">
    <source>
        <dbReference type="RuleBase" id="RU367120"/>
    </source>
</evidence>
<comment type="function">
    <text evidence="6">Catalyzes the transfer of a geranyl-geranyl moiety from geranyl-geranyl pyrophosphate to cysteines occuring in specific C-terminal amino acid sequences.</text>
</comment>
<evidence type="ECO:0000313" key="9">
    <source>
        <dbReference type="Proteomes" id="UP000789595"/>
    </source>
</evidence>
<dbReference type="EMBL" id="HBIW01022977">
    <property type="protein sequence ID" value="CAE0704376.1"/>
    <property type="molecule type" value="Transcribed_RNA"/>
</dbReference>
<keyword evidence="4" id="KW-0677">Repeat</keyword>
<protein>
    <recommendedName>
        <fullName evidence="6">Geranylgeranyl transferase type-2 subunit alpha</fullName>
        <ecNumber evidence="6">2.5.1.60</ecNumber>
    </recommendedName>
    <alternativeName>
        <fullName evidence="6">Geranylgeranyl transferase type II subunit alpha</fullName>
    </alternativeName>
</protein>
<dbReference type="AlphaFoldDB" id="A0A7S4A5I5"/>
<dbReference type="EMBL" id="CAKKNE010000003">
    <property type="protein sequence ID" value="CAH0370985.1"/>
    <property type="molecule type" value="Genomic_DNA"/>
</dbReference>
<gene>
    <name evidence="7" type="ORF">PCAL00307_LOCUS19824</name>
    <name evidence="8" type="ORF">PECAL_3P09020</name>
</gene>
<sequence length="301" mass="34092">MHGVRKGPPPPPEKVAARRKKAATYAALLKHALAAKQAHKHDSETYAVVEKLLLASPDVPTLWNYRREMLLSREAKTDGGLDENETQLELALTQKCLMKQPKSYAAWHHRLWIVRRRPALAKDELALCAEFLKLDERNFHCWNYRRMVAEMADEAVEDTRAFARDRLQVNFSNYSAHHALAKTLPSQMDAAAAREELGIARQALFCEPDDQSTWWFSFDVLRRSNYATVDEEVAALEELRSLEPSARWPQMALLRLRLARGGPGDAEAAAELRDALVASDPDHAGMYGEKLPEEFFRASSS</sequence>
<evidence type="ECO:0000256" key="4">
    <source>
        <dbReference type="ARBA" id="ARBA00022737"/>
    </source>
</evidence>
<dbReference type="PANTHER" id="PTHR11129">
    <property type="entry name" value="PROTEIN FARNESYLTRANSFERASE ALPHA SUBUNIT/RAB GERANYLGERANYL TRANSFERASE ALPHA SUBUNIT"/>
    <property type="match status" value="1"/>
</dbReference>
<evidence type="ECO:0000256" key="1">
    <source>
        <dbReference type="ARBA" id="ARBA00006734"/>
    </source>
</evidence>
<dbReference type="Pfam" id="PF01239">
    <property type="entry name" value="PPTA"/>
    <property type="match status" value="2"/>
</dbReference>
<dbReference type="Proteomes" id="UP000789595">
    <property type="component" value="Unassembled WGS sequence"/>
</dbReference>
<dbReference type="PROSITE" id="PS51147">
    <property type="entry name" value="PFTA"/>
    <property type="match status" value="2"/>
</dbReference>
<evidence type="ECO:0000256" key="2">
    <source>
        <dbReference type="ARBA" id="ARBA00022602"/>
    </source>
</evidence>
<evidence type="ECO:0000256" key="5">
    <source>
        <dbReference type="ARBA" id="ARBA00047658"/>
    </source>
</evidence>
<dbReference type="InterPro" id="IPR002088">
    <property type="entry name" value="Prenyl_trans_a"/>
</dbReference>